<evidence type="ECO:0000313" key="1">
    <source>
        <dbReference type="EMBL" id="HCL01169.1"/>
    </source>
</evidence>
<dbReference type="AlphaFoldDB" id="A0A3D2X1Z5"/>
<proteinExistence type="predicted"/>
<sequence>MEKNETIKTYLCALIISLEKKEQVLINLISITKKQKIALEAQPTNLDEFKLEVSKKESLIKEINDLDVQFESLFHKVKGYVSNVEADYASELKKMQEMIPSVIELGVTLRGLEQQNKMKLELISTTRGKDAVNVKKSSKSVAEYYRTIHNLKDNKTWLDQKK</sequence>
<reference evidence="1 2" key="1">
    <citation type="journal article" date="2018" name="Nat. Biotechnol.">
        <title>A standardized bacterial taxonomy based on genome phylogeny substantially revises the tree of life.</title>
        <authorList>
            <person name="Parks D.H."/>
            <person name="Chuvochina M."/>
            <person name="Waite D.W."/>
            <person name="Rinke C."/>
            <person name="Skarshewski A."/>
            <person name="Chaumeil P.A."/>
            <person name="Hugenholtz P."/>
        </authorList>
    </citation>
    <scope>NUCLEOTIDE SEQUENCE [LARGE SCALE GENOMIC DNA]</scope>
    <source>
        <strain evidence="1">UBA11728</strain>
    </source>
</reference>
<comment type="caution">
    <text evidence="1">The sequence shown here is derived from an EMBL/GenBank/DDBJ whole genome shotgun (WGS) entry which is preliminary data.</text>
</comment>
<protein>
    <recommendedName>
        <fullName evidence="3">FlgN family protein</fullName>
    </recommendedName>
</protein>
<dbReference type="EMBL" id="DPVV01000070">
    <property type="protein sequence ID" value="HCL01169.1"/>
    <property type="molecule type" value="Genomic_DNA"/>
</dbReference>
<organism evidence="1 2">
    <name type="scientific">Lachnoclostridium phytofermentans</name>
    <dbReference type="NCBI Taxonomy" id="66219"/>
    <lineage>
        <taxon>Bacteria</taxon>
        <taxon>Bacillati</taxon>
        <taxon>Bacillota</taxon>
        <taxon>Clostridia</taxon>
        <taxon>Lachnospirales</taxon>
        <taxon>Lachnospiraceae</taxon>
    </lineage>
</organism>
<accession>A0A3D2X1Z5</accession>
<dbReference type="Proteomes" id="UP000262969">
    <property type="component" value="Unassembled WGS sequence"/>
</dbReference>
<gene>
    <name evidence="1" type="ORF">DHW61_01945</name>
</gene>
<evidence type="ECO:0000313" key="2">
    <source>
        <dbReference type="Proteomes" id="UP000262969"/>
    </source>
</evidence>
<name>A0A3D2X1Z5_9FIRM</name>
<evidence type="ECO:0008006" key="3">
    <source>
        <dbReference type="Google" id="ProtNLM"/>
    </source>
</evidence>